<organism evidence="2 3">
    <name type="scientific">Trichomonas vaginalis (strain ATCC PRA-98 / G3)</name>
    <dbReference type="NCBI Taxonomy" id="412133"/>
    <lineage>
        <taxon>Eukaryota</taxon>
        <taxon>Metamonada</taxon>
        <taxon>Parabasalia</taxon>
        <taxon>Trichomonadida</taxon>
        <taxon>Trichomonadidae</taxon>
        <taxon>Trichomonas</taxon>
    </lineage>
</organism>
<keyword evidence="3" id="KW-1185">Reference proteome</keyword>
<dbReference type="RefSeq" id="XP_001315288.1">
    <property type="nucleotide sequence ID" value="XM_001315253.1"/>
</dbReference>
<dbReference type="GO" id="GO:0005829">
    <property type="term" value="C:cytosol"/>
    <property type="evidence" value="ECO:0007669"/>
    <property type="project" value="GOC"/>
</dbReference>
<dbReference type="FunFam" id="2.60.40.640:FF:000072">
    <property type="entry name" value="Uncharacterized protein"/>
    <property type="match status" value="1"/>
</dbReference>
<evidence type="ECO:0000313" key="2">
    <source>
        <dbReference type="EMBL" id="EAY03065.1"/>
    </source>
</evidence>
<dbReference type="SMR" id="A2EW88"/>
<protein>
    <recommendedName>
        <fullName evidence="4">Arrestin-like N-terminal domain-containing protein</fullName>
    </recommendedName>
</protein>
<dbReference type="Pfam" id="PF03643">
    <property type="entry name" value="Vps26"/>
    <property type="match status" value="1"/>
</dbReference>
<dbReference type="InParanoid" id="A2EW88"/>
<sequence length="287" mass="32653">MSKLQLNTTNPLSIEINYKPKPQYDALFGNDTPYYFPGEQIRGTVKYESEKSGSTIKHRGIYVNLCHCIYKKNQLIESKLIGSIQLKEPGTVISPYSMDFSFLTSSDLSPSFVGDKYTYSYIIVASLHKTLKHIDVSTPIAVISPIAELPSKPDIRLAVTTDQMTAKFIVERSVFWNNSIIDCLFNTTSIKQDTIESINLQLISMETYKDENAKSVLVDYQFIDGCPRVGLDIPFTLDIRYLKLWPPTNQPALHFNSSYAFRILIRTNNSGKWLTKEIPIEICQPKQ</sequence>
<dbReference type="Gene3D" id="2.60.40.640">
    <property type="match status" value="2"/>
</dbReference>
<dbReference type="KEGG" id="tva:4760903"/>
<dbReference type="GO" id="GO:0030904">
    <property type="term" value="C:retromer complex"/>
    <property type="evidence" value="ECO:0000318"/>
    <property type="project" value="GO_Central"/>
</dbReference>
<dbReference type="GO" id="GO:0005768">
    <property type="term" value="C:endosome"/>
    <property type="evidence" value="ECO:0000318"/>
    <property type="project" value="GO_Central"/>
</dbReference>
<accession>A2EW88</accession>
<proteinExistence type="inferred from homology"/>
<gene>
    <name evidence="2" type="ORF">TVAG_171630</name>
</gene>
<reference evidence="2" key="2">
    <citation type="journal article" date="2007" name="Science">
        <title>Draft genome sequence of the sexually transmitted pathogen Trichomonas vaginalis.</title>
        <authorList>
            <person name="Carlton J.M."/>
            <person name="Hirt R.P."/>
            <person name="Silva J.C."/>
            <person name="Delcher A.L."/>
            <person name="Schatz M."/>
            <person name="Zhao Q."/>
            <person name="Wortman J.R."/>
            <person name="Bidwell S.L."/>
            <person name="Alsmark U.C.M."/>
            <person name="Besteiro S."/>
            <person name="Sicheritz-Ponten T."/>
            <person name="Noel C.J."/>
            <person name="Dacks J.B."/>
            <person name="Foster P.G."/>
            <person name="Simillion C."/>
            <person name="Van de Peer Y."/>
            <person name="Miranda-Saavedra D."/>
            <person name="Barton G.J."/>
            <person name="Westrop G.D."/>
            <person name="Mueller S."/>
            <person name="Dessi D."/>
            <person name="Fiori P.L."/>
            <person name="Ren Q."/>
            <person name="Paulsen I."/>
            <person name="Zhang H."/>
            <person name="Bastida-Corcuera F.D."/>
            <person name="Simoes-Barbosa A."/>
            <person name="Brown M.T."/>
            <person name="Hayes R.D."/>
            <person name="Mukherjee M."/>
            <person name="Okumura C.Y."/>
            <person name="Schneider R."/>
            <person name="Smith A.J."/>
            <person name="Vanacova S."/>
            <person name="Villalvazo M."/>
            <person name="Haas B.J."/>
            <person name="Pertea M."/>
            <person name="Feldblyum T.V."/>
            <person name="Utterback T.R."/>
            <person name="Shu C.L."/>
            <person name="Osoegawa K."/>
            <person name="de Jong P.J."/>
            <person name="Hrdy I."/>
            <person name="Horvathova L."/>
            <person name="Zubacova Z."/>
            <person name="Dolezal P."/>
            <person name="Malik S.B."/>
            <person name="Logsdon J.M. Jr."/>
            <person name="Henze K."/>
            <person name="Gupta A."/>
            <person name="Wang C.C."/>
            <person name="Dunne R.L."/>
            <person name="Upcroft J.A."/>
            <person name="Upcroft P."/>
            <person name="White O."/>
            <person name="Salzberg S.L."/>
            <person name="Tang P."/>
            <person name="Chiu C.-H."/>
            <person name="Lee Y.-S."/>
            <person name="Embley T.M."/>
            <person name="Coombs G.H."/>
            <person name="Mottram J.C."/>
            <person name="Tachezy J."/>
            <person name="Fraser-Liggett C.M."/>
            <person name="Johnson P.J."/>
        </authorList>
    </citation>
    <scope>NUCLEOTIDE SEQUENCE [LARGE SCALE GENOMIC DNA]</scope>
    <source>
        <strain evidence="2">G3</strain>
    </source>
</reference>
<dbReference type="Proteomes" id="UP000001542">
    <property type="component" value="Unassembled WGS sequence"/>
</dbReference>
<evidence type="ECO:0000313" key="3">
    <source>
        <dbReference type="Proteomes" id="UP000001542"/>
    </source>
</evidence>
<dbReference type="GO" id="GO:0006886">
    <property type="term" value="P:intracellular protein transport"/>
    <property type="evidence" value="ECO:0000318"/>
    <property type="project" value="GO_Central"/>
</dbReference>
<evidence type="ECO:0008006" key="4">
    <source>
        <dbReference type="Google" id="ProtNLM"/>
    </source>
</evidence>
<name>A2EW88_TRIV3</name>
<dbReference type="VEuPathDB" id="TrichDB:TVAG_171630"/>
<dbReference type="InterPro" id="IPR014752">
    <property type="entry name" value="Arrestin-like_C"/>
</dbReference>
<reference evidence="2" key="1">
    <citation type="submission" date="2006-10" db="EMBL/GenBank/DDBJ databases">
        <authorList>
            <person name="Amadeo P."/>
            <person name="Zhao Q."/>
            <person name="Wortman J."/>
            <person name="Fraser-Liggett C."/>
            <person name="Carlton J."/>
        </authorList>
    </citation>
    <scope>NUCLEOTIDE SEQUENCE</scope>
    <source>
        <strain evidence="2">G3</strain>
    </source>
</reference>
<comment type="similarity">
    <text evidence="1">Belongs to the VPS26 family.</text>
</comment>
<dbReference type="FunFam" id="2.60.40.640:FF:000054">
    <property type="entry name" value="Vacuolar protein sorting-associated protein 26 containing protein"/>
    <property type="match status" value="1"/>
</dbReference>
<dbReference type="GO" id="GO:0042147">
    <property type="term" value="P:retrograde transport, endosome to Golgi"/>
    <property type="evidence" value="ECO:0000318"/>
    <property type="project" value="GO_Central"/>
</dbReference>
<dbReference type="EMBL" id="DS113516">
    <property type="protein sequence ID" value="EAY03065.1"/>
    <property type="molecule type" value="Genomic_DNA"/>
</dbReference>
<dbReference type="VEuPathDB" id="TrichDB:TVAGG3_0916430"/>
<dbReference type="AlphaFoldDB" id="A2EW88"/>
<dbReference type="InterPro" id="IPR028934">
    <property type="entry name" value="Vps26-related"/>
</dbReference>
<evidence type="ECO:0000256" key="1">
    <source>
        <dbReference type="ARBA" id="ARBA00009100"/>
    </source>
</evidence>
<dbReference type="PANTHER" id="PTHR12233">
    <property type="entry name" value="VACUOLAR PROTEIN SORTING 26 RELATED"/>
    <property type="match status" value="1"/>
</dbReference>